<keyword evidence="3" id="KW-1185">Reference proteome</keyword>
<dbReference type="EMBL" id="FXTC01000002">
    <property type="protein sequence ID" value="SMO54464.1"/>
    <property type="molecule type" value="Genomic_DNA"/>
</dbReference>
<organism evidence="2 3">
    <name type="scientific">Chryseobacterium rhizoplanae</name>
    <dbReference type="NCBI Taxonomy" id="1609531"/>
    <lineage>
        <taxon>Bacteria</taxon>
        <taxon>Pseudomonadati</taxon>
        <taxon>Bacteroidota</taxon>
        <taxon>Flavobacteriia</taxon>
        <taxon>Flavobacteriales</taxon>
        <taxon>Weeksellaceae</taxon>
        <taxon>Chryseobacterium group</taxon>
        <taxon>Chryseobacterium</taxon>
    </lineage>
</organism>
<evidence type="ECO:0000313" key="2">
    <source>
        <dbReference type="EMBL" id="SMO54464.1"/>
    </source>
</evidence>
<evidence type="ECO:0000256" key="1">
    <source>
        <dbReference type="SAM" id="Phobius"/>
    </source>
</evidence>
<dbReference type="Proteomes" id="UP000316916">
    <property type="component" value="Unassembled WGS sequence"/>
</dbReference>
<dbReference type="AlphaFoldDB" id="A0A521C4W1"/>
<sequence length="47" mass="5154">MAKKIGAIVLAFLGIYMLYLGAQMKAQPPFITGIGFIIISLFHLSKK</sequence>
<name>A0A521C4W1_9FLAO</name>
<proteinExistence type="predicted"/>
<evidence type="ECO:0000313" key="3">
    <source>
        <dbReference type="Proteomes" id="UP000316916"/>
    </source>
</evidence>
<keyword evidence="1" id="KW-0812">Transmembrane</keyword>
<feature type="transmembrane region" description="Helical" evidence="1">
    <location>
        <begin position="5"/>
        <end position="22"/>
    </location>
</feature>
<feature type="transmembrane region" description="Helical" evidence="1">
    <location>
        <begin position="28"/>
        <end position="45"/>
    </location>
</feature>
<reference evidence="2 3" key="1">
    <citation type="submission" date="2017-05" db="EMBL/GenBank/DDBJ databases">
        <authorList>
            <person name="Varghese N."/>
            <person name="Submissions S."/>
        </authorList>
    </citation>
    <scope>NUCLEOTIDE SEQUENCE [LARGE SCALE GENOMIC DNA]</scope>
    <source>
        <strain evidence="2 3">DSM 29371</strain>
    </source>
</reference>
<dbReference type="RefSeq" id="WP_167498823.1">
    <property type="nucleotide sequence ID" value="NZ_FXTC01000002.1"/>
</dbReference>
<keyword evidence="1" id="KW-1133">Transmembrane helix</keyword>
<keyword evidence="1" id="KW-0472">Membrane</keyword>
<protein>
    <submittedName>
        <fullName evidence="2">Uncharacterized protein</fullName>
    </submittedName>
</protein>
<accession>A0A521C4W1</accession>
<gene>
    <name evidence="2" type="ORF">SAMN06265171_102465</name>
</gene>